<evidence type="ECO:0000313" key="2">
    <source>
        <dbReference type="EMBL" id="JAS40538.1"/>
    </source>
</evidence>
<reference evidence="2" key="1">
    <citation type="submission" date="2015-11" db="EMBL/GenBank/DDBJ databases">
        <title>De novo transcriptome assembly of four potential Pierce s Disease insect vectors from Arizona vineyards.</title>
        <authorList>
            <person name="Tassone E.E."/>
        </authorList>
    </citation>
    <scope>NUCLEOTIDE SEQUENCE</scope>
</reference>
<gene>
    <name evidence="2" type="ORF">g.44189</name>
</gene>
<feature type="non-terminal residue" evidence="2">
    <location>
        <position position="1"/>
    </location>
</feature>
<protein>
    <recommendedName>
        <fullName evidence="1">DE-cadherin-like Ig-like domain-containing protein</fullName>
    </recommendedName>
</protein>
<organism evidence="2">
    <name type="scientific">Cuerna arida</name>
    <dbReference type="NCBI Taxonomy" id="1464854"/>
    <lineage>
        <taxon>Eukaryota</taxon>
        <taxon>Metazoa</taxon>
        <taxon>Ecdysozoa</taxon>
        <taxon>Arthropoda</taxon>
        <taxon>Hexapoda</taxon>
        <taxon>Insecta</taxon>
        <taxon>Pterygota</taxon>
        <taxon>Neoptera</taxon>
        <taxon>Paraneoptera</taxon>
        <taxon>Hemiptera</taxon>
        <taxon>Auchenorrhyncha</taxon>
        <taxon>Membracoidea</taxon>
        <taxon>Cicadellidae</taxon>
        <taxon>Cicadellinae</taxon>
        <taxon>Proconiini</taxon>
        <taxon>Cuerna</taxon>
    </lineage>
</organism>
<evidence type="ECO:0000259" key="1">
    <source>
        <dbReference type="Pfam" id="PF24811"/>
    </source>
</evidence>
<dbReference type="AlphaFoldDB" id="A0A1B6ERN2"/>
<dbReference type="InterPro" id="IPR056370">
    <property type="entry name" value="Shg-like_Ig-like"/>
</dbReference>
<accession>A0A1B6ERN2</accession>
<proteinExistence type="predicted"/>
<dbReference type="Pfam" id="PF24811">
    <property type="entry name" value="Ig_Shg"/>
    <property type="match status" value="1"/>
</dbReference>
<feature type="non-terminal residue" evidence="2">
    <location>
        <position position="107"/>
    </location>
</feature>
<sequence>VADVWYSAHSFNTYFSSVKLNGITLLHWTEIESHVAVNISMVSVNECLAEPNLCEGSCTSVVELEENPHLVNANTTALVGVNLEVRASCLCGARDFSRTETCRDKPC</sequence>
<name>A0A1B6ERN2_9HEMI</name>
<feature type="domain" description="DE-cadherin-like Ig-like" evidence="1">
    <location>
        <begin position="1"/>
        <end position="83"/>
    </location>
</feature>
<dbReference type="EMBL" id="GECZ01029231">
    <property type="protein sequence ID" value="JAS40538.1"/>
    <property type="molecule type" value="Transcribed_RNA"/>
</dbReference>